<dbReference type="Pfam" id="PF00999">
    <property type="entry name" value="Na_H_Exchanger"/>
    <property type="match status" value="1"/>
</dbReference>
<feature type="transmembrane region" description="Helical" evidence="9">
    <location>
        <begin position="6"/>
        <end position="26"/>
    </location>
</feature>
<evidence type="ECO:0000256" key="4">
    <source>
        <dbReference type="ARBA" id="ARBA00022475"/>
    </source>
</evidence>
<dbReference type="SMART" id="SM01091">
    <property type="entry name" value="CorC_HlyC"/>
    <property type="match status" value="1"/>
</dbReference>
<sequence>MDQGIYLIILVGTALVLFAAFSSLIAFRFGAPLLLVFLGIGLGAGTDGLGLDFNNAALAYFIGSLALAIILFDSGFGTTLSTFKQAAAPALVLATLGVVLTAGLVGVATFYVTDFSWLESFLLGATVASTDAAAVFFLLRVGNISVRERVRSTLEVESSSNDPIAIFLTVAMVTLIGSGDIVKPNALAIDIVFGFLQQMSIGLIVGVLGGYAIVRLVMRLKLEQGLLPIFVLALSLLVFALTGTMGGSGFLAVYVAGLMAGNARLRSTAMLKRFQDGVTWLAQIIMFLVLGLFATPSQFPSIIVPALLIGFFLIFIARPLAVMLCLLPFRFTHAETAFISWVGLRGAVSILLAIMPLIDGLENGRALFNIVFIMVLVSLIVQGWSIGPLARRLALTVPPRMGPLNKVELELPGSARHELLAYRVVAGSPVERGQRIPRWAKPSLVVRDGRSMTYQYAGRLAAGDHVYIFVPDRYPRLLDRLFASPVEMDPEDAEFFGAFAVDPERPASDIEAAYALGLNEDEQKMTIAELVREKLGGRAEYGDRTQLGPIELIVRDVDESGKISAIGLSLDPPAAAVRVPVFMSPLEMLRRLIGRLKNKPAS</sequence>
<comment type="subcellular location">
    <subcellularLocation>
        <location evidence="1">Cell membrane</location>
        <topology evidence="1">Multi-pass membrane protein</topology>
    </subcellularLocation>
</comment>
<feature type="transmembrane region" description="Helical" evidence="9">
    <location>
        <begin position="302"/>
        <end position="326"/>
    </location>
</feature>
<evidence type="ECO:0000256" key="8">
    <source>
        <dbReference type="ARBA" id="ARBA00023136"/>
    </source>
</evidence>
<dbReference type="NCBIfam" id="NF003716">
    <property type="entry name" value="PRK05326.1-3"/>
    <property type="match status" value="1"/>
</dbReference>
<evidence type="ECO:0000256" key="2">
    <source>
        <dbReference type="ARBA" id="ARBA00022448"/>
    </source>
</evidence>
<evidence type="ECO:0000256" key="5">
    <source>
        <dbReference type="ARBA" id="ARBA00022692"/>
    </source>
</evidence>
<dbReference type="InterPro" id="IPR005170">
    <property type="entry name" value="Transptr-assoc_dom"/>
</dbReference>
<keyword evidence="3" id="KW-0050">Antiport</keyword>
<dbReference type="eggNOG" id="COG3263">
    <property type="taxonomic scope" value="Bacteria"/>
</dbReference>
<dbReference type="PATRIC" id="fig|1231190.3.peg.4201"/>
<protein>
    <submittedName>
        <fullName evidence="11">Potassium/proton antiporter</fullName>
    </submittedName>
</protein>
<evidence type="ECO:0000259" key="10">
    <source>
        <dbReference type="SMART" id="SM01091"/>
    </source>
</evidence>
<evidence type="ECO:0000256" key="1">
    <source>
        <dbReference type="ARBA" id="ARBA00004651"/>
    </source>
</evidence>
<evidence type="ECO:0000256" key="7">
    <source>
        <dbReference type="ARBA" id="ARBA00023065"/>
    </source>
</evidence>
<gene>
    <name evidence="11" type="ORF">NA8A_20322</name>
</gene>
<feature type="transmembrane region" description="Helical" evidence="9">
    <location>
        <begin position="33"/>
        <end position="51"/>
    </location>
</feature>
<evidence type="ECO:0000256" key="3">
    <source>
        <dbReference type="ARBA" id="ARBA00022449"/>
    </source>
</evidence>
<keyword evidence="4" id="KW-1003">Cell membrane</keyword>
<keyword evidence="2" id="KW-0813">Transport</keyword>
<dbReference type="STRING" id="721133.SAMN05216176_104329"/>
<dbReference type="InterPro" id="IPR006153">
    <property type="entry name" value="Cation/H_exchanger_TM"/>
</dbReference>
<accession>K2PH89</accession>
<feature type="transmembrane region" description="Helical" evidence="9">
    <location>
        <begin position="338"/>
        <end position="358"/>
    </location>
</feature>
<dbReference type="GO" id="GO:0005886">
    <property type="term" value="C:plasma membrane"/>
    <property type="evidence" value="ECO:0007669"/>
    <property type="project" value="UniProtKB-SubCell"/>
</dbReference>
<dbReference type="GO" id="GO:0015297">
    <property type="term" value="F:antiporter activity"/>
    <property type="evidence" value="ECO:0007669"/>
    <property type="project" value="UniProtKB-KW"/>
</dbReference>
<dbReference type="NCBIfam" id="NF003715">
    <property type="entry name" value="PRK05326.1-2"/>
    <property type="match status" value="1"/>
</dbReference>
<dbReference type="GO" id="GO:1902600">
    <property type="term" value="P:proton transmembrane transport"/>
    <property type="evidence" value="ECO:0007669"/>
    <property type="project" value="InterPro"/>
</dbReference>
<dbReference type="OrthoDB" id="9810759at2"/>
<proteinExistence type="predicted"/>
<keyword evidence="7" id="KW-0406">Ion transport</keyword>
<dbReference type="Gene3D" id="1.20.1530.20">
    <property type="match status" value="1"/>
</dbReference>
<organism evidence="11 12">
    <name type="scientific">Nitratireductor indicus C115</name>
    <dbReference type="NCBI Taxonomy" id="1231190"/>
    <lineage>
        <taxon>Bacteria</taxon>
        <taxon>Pseudomonadati</taxon>
        <taxon>Pseudomonadota</taxon>
        <taxon>Alphaproteobacteria</taxon>
        <taxon>Hyphomicrobiales</taxon>
        <taxon>Phyllobacteriaceae</taxon>
        <taxon>Nitratireductor</taxon>
    </lineage>
</organism>
<feature type="transmembrane region" description="Helical" evidence="9">
    <location>
        <begin position="57"/>
        <end position="76"/>
    </location>
</feature>
<reference evidence="11 12" key="1">
    <citation type="journal article" date="2012" name="J. Bacteriol.">
        <title>Genome Sequence of Nitratireductor indicus Type Strain C115.</title>
        <authorList>
            <person name="Lai Q."/>
            <person name="Li G."/>
            <person name="Yu Z."/>
            <person name="Shao Z."/>
        </authorList>
    </citation>
    <scope>NUCLEOTIDE SEQUENCE [LARGE SCALE GENOMIC DNA]</scope>
    <source>
        <strain evidence="11 12">C115</strain>
    </source>
</reference>
<dbReference type="InterPro" id="IPR038770">
    <property type="entry name" value="Na+/solute_symporter_sf"/>
</dbReference>
<evidence type="ECO:0000313" key="11">
    <source>
        <dbReference type="EMBL" id="EKF40507.1"/>
    </source>
</evidence>
<keyword evidence="5 9" id="KW-0812">Transmembrane</keyword>
<keyword evidence="12" id="KW-1185">Reference proteome</keyword>
<evidence type="ECO:0000313" key="12">
    <source>
        <dbReference type="Proteomes" id="UP000007374"/>
    </source>
</evidence>
<comment type="caution">
    <text evidence="11">The sequence shown here is derived from an EMBL/GenBank/DDBJ whole genome shotgun (WGS) entry which is preliminary data.</text>
</comment>
<keyword evidence="6 9" id="KW-1133">Transmembrane helix</keyword>
<dbReference type="AlphaFoldDB" id="K2PH89"/>
<evidence type="ECO:0000256" key="9">
    <source>
        <dbReference type="SAM" id="Phobius"/>
    </source>
</evidence>
<keyword evidence="8 9" id="KW-0472">Membrane</keyword>
<feature type="transmembrane region" description="Helical" evidence="9">
    <location>
        <begin position="191"/>
        <end position="214"/>
    </location>
</feature>
<feature type="transmembrane region" description="Helical" evidence="9">
    <location>
        <begin position="160"/>
        <end position="179"/>
    </location>
</feature>
<dbReference type="PANTHER" id="PTHR32507">
    <property type="entry name" value="NA(+)/H(+) ANTIPORTER 1"/>
    <property type="match status" value="1"/>
</dbReference>
<feature type="domain" description="Transporter-associated" evidence="10">
    <location>
        <begin position="492"/>
        <end position="572"/>
    </location>
</feature>
<name>K2PH89_9HYPH</name>
<feature type="transmembrane region" description="Helical" evidence="9">
    <location>
        <begin position="88"/>
        <end position="111"/>
    </location>
</feature>
<feature type="transmembrane region" description="Helical" evidence="9">
    <location>
        <begin position="117"/>
        <end position="139"/>
    </location>
</feature>
<feature type="transmembrane region" description="Helical" evidence="9">
    <location>
        <begin position="277"/>
        <end position="296"/>
    </location>
</feature>
<feature type="transmembrane region" description="Helical" evidence="9">
    <location>
        <begin position="370"/>
        <end position="390"/>
    </location>
</feature>
<evidence type="ECO:0000256" key="6">
    <source>
        <dbReference type="ARBA" id="ARBA00022989"/>
    </source>
</evidence>
<dbReference type="RefSeq" id="WP_009452284.1">
    <property type="nucleotide sequence ID" value="NZ_AMSI01000017.1"/>
</dbReference>
<dbReference type="Proteomes" id="UP000007374">
    <property type="component" value="Unassembled WGS sequence"/>
</dbReference>
<dbReference type="PANTHER" id="PTHR32507:SF7">
    <property type="entry name" value="K(+)_H(+) ANTIPORTER NHAP2"/>
    <property type="match status" value="1"/>
</dbReference>
<dbReference type="EMBL" id="AMSI01000017">
    <property type="protein sequence ID" value="EKF40507.1"/>
    <property type="molecule type" value="Genomic_DNA"/>
</dbReference>
<feature type="transmembrane region" description="Helical" evidence="9">
    <location>
        <begin position="226"/>
        <end position="243"/>
    </location>
</feature>